<name>A0A286RLB2_9BACT</name>
<sequence length="38" mass="3861">MWTCHAGPTGLELAPLQARVVVRVPTGGGKAGIVGRGF</sequence>
<dbReference type="KEGG" id="ttf:THTE_4149"/>
<reference evidence="1 2" key="1">
    <citation type="journal article" name="Front. Microbiol.">
        <title>Sugar Metabolism of the First Thermophilic Planctomycete Thermogutta terrifontis: Comparative Genomic and Transcriptomic Approaches.</title>
        <authorList>
            <person name="Elcheninov A.G."/>
            <person name="Menzel P."/>
            <person name="Gudbergsdottir S.R."/>
            <person name="Slesarev A.I."/>
            <person name="Kadnikov V.V."/>
            <person name="Krogh A."/>
            <person name="Bonch-Osmolovskaya E.A."/>
            <person name="Peng X."/>
            <person name="Kublanov I.V."/>
        </authorList>
    </citation>
    <scope>NUCLEOTIDE SEQUENCE [LARGE SCALE GENOMIC DNA]</scope>
    <source>
        <strain evidence="1 2">R1</strain>
    </source>
</reference>
<evidence type="ECO:0000313" key="1">
    <source>
        <dbReference type="EMBL" id="ASV76750.1"/>
    </source>
</evidence>
<keyword evidence="2" id="KW-1185">Reference proteome</keyword>
<accession>A0A286RLB2</accession>
<protein>
    <submittedName>
        <fullName evidence="1">Uncharacterized protein</fullName>
    </submittedName>
</protein>
<dbReference type="EMBL" id="CP018477">
    <property type="protein sequence ID" value="ASV76750.1"/>
    <property type="molecule type" value="Genomic_DNA"/>
</dbReference>
<evidence type="ECO:0000313" key="2">
    <source>
        <dbReference type="Proteomes" id="UP000215086"/>
    </source>
</evidence>
<gene>
    <name evidence="1" type="ORF">THTE_4149</name>
</gene>
<organism evidence="1 2">
    <name type="scientific">Thermogutta terrifontis</name>
    <dbReference type="NCBI Taxonomy" id="1331910"/>
    <lineage>
        <taxon>Bacteria</taxon>
        <taxon>Pseudomonadati</taxon>
        <taxon>Planctomycetota</taxon>
        <taxon>Planctomycetia</taxon>
        <taxon>Pirellulales</taxon>
        <taxon>Thermoguttaceae</taxon>
        <taxon>Thermogutta</taxon>
    </lineage>
</organism>
<dbReference type="AlphaFoldDB" id="A0A286RLB2"/>
<proteinExistence type="predicted"/>
<dbReference type="Proteomes" id="UP000215086">
    <property type="component" value="Chromosome"/>
</dbReference>